<evidence type="ECO:0000259" key="3">
    <source>
        <dbReference type="PROSITE" id="PS50075"/>
    </source>
</evidence>
<dbReference type="EMBL" id="BAAAZG010000001">
    <property type="protein sequence ID" value="GAA4054752.1"/>
    <property type="molecule type" value="Genomic_DNA"/>
</dbReference>
<dbReference type="SUPFAM" id="SSF47336">
    <property type="entry name" value="ACP-like"/>
    <property type="match status" value="1"/>
</dbReference>
<dbReference type="Pfam" id="PF00550">
    <property type="entry name" value="PP-binding"/>
    <property type="match status" value="1"/>
</dbReference>
<reference evidence="5" key="1">
    <citation type="journal article" date="2019" name="Int. J. Syst. Evol. Microbiol.">
        <title>The Global Catalogue of Microorganisms (GCM) 10K type strain sequencing project: providing services to taxonomists for standard genome sequencing and annotation.</title>
        <authorList>
            <consortium name="The Broad Institute Genomics Platform"/>
            <consortium name="The Broad Institute Genome Sequencing Center for Infectious Disease"/>
            <person name="Wu L."/>
            <person name="Ma J."/>
        </authorList>
    </citation>
    <scope>NUCLEOTIDE SEQUENCE [LARGE SCALE GENOMIC DNA]</scope>
    <source>
        <strain evidence="5">JCM 16702</strain>
    </source>
</reference>
<feature type="domain" description="Carrier" evidence="3">
    <location>
        <begin position="5"/>
        <end position="80"/>
    </location>
</feature>
<organism evidence="4 5">
    <name type="scientific">Actinomadura miaoliensis</name>
    <dbReference type="NCBI Taxonomy" id="430685"/>
    <lineage>
        <taxon>Bacteria</taxon>
        <taxon>Bacillati</taxon>
        <taxon>Actinomycetota</taxon>
        <taxon>Actinomycetes</taxon>
        <taxon>Streptosporangiales</taxon>
        <taxon>Thermomonosporaceae</taxon>
        <taxon>Actinomadura</taxon>
    </lineage>
</organism>
<accession>A0ABP7UX15</accession>
<dbReference type="Gene3D" id="1.10.1200.10">
    <property type="entry name" value="ACP-like"/>
    <property type="match status" value="1"/>
</dbReference>
<evidence type="ECO:0000313" key="4">
    <source>
        <dbReference type="EMBL" id="GAA4054752.1"/>
    </source>
</evidence>
<dbReference type="Proteomes" id="UP001500683">
    <property type="component" value="Unassembled WGS sequence"/>
</dbReference>
<sequence>MRNEDMVLETIQRVVSEVAKIPASELRLDGPVTGLVNVDSIVLMEIVARAELALDIEIDEELLFSIDTVGDFVAECQRLVADRVPAER</sequence>
<evidence type="ECO:0000256" key="1">
    <source>
        <dbReference type="ARBA" id="ARBA00022450"/>
    </source>
</evidence>
<evidence type="ECO:0000256" key="2">
    <source>
        <dbReference type="ARBA" id="ARBA00022553"/>
    </source>
</evidence>
<gene>
    <name evidence="4" type="ORF">GCM10022214_02170</name>
</gene>
<dbReference type="PROSITE" id="PS50075">
    <property type="entry name" value="CARRIER"/>
    <property type="match status" value="1"/>
</dbReference>
<keyword evidence="2" id="KW-0597">Phosphoprotein</keyword>
<dbReference type="RefSeq" id="WP_344939393.1">
    <property type="nucleotide sequence ID" value="NZ_BAAAZG010000001.1"/>
</dbReference>
<comment type="caution">
    <text evidence="4">The sequence shown here is derived from an EMBL/GenBank/DDBJ whole genome shotgun (WGS) entry which is preliminary data.</text>
</comment>
<dbReference type="InterPro" id="IPR006162">
    <property type="entry name" value="Ppantetheine_attach_site"/>
</dbReference>
<proteinExistence type="predicted"/>
<name>A0ABP7UX15_9ACTN</name>
<keyword evidence="1" id="KW-0596">Phosphopantetheine</keyword>
<evidence type="ECO:0000313" key="5">
    <source>
        <dbReference type="Proteomes" id="UP001500683"/>
    </source>
</evidence>
<protein>
    <recommendedName>
        <fullName evidence="3">Carrier domain-containing protein</fullName>
    </recommendedName>
</protein>
<dbReference type="PROSITE" id="PS00012">
    <property type="entry name" value="PHOSPHOPANTETHEINE"/>
    <property type="match status" value="1"/>
</dbReference>
<keyword evidence="5" id="KW-1185">Reference proteome</keyword>
<dbReference type="InterPro" id="IPR009081">
    <property type="entry name" value="PP-bd_ACP"/>
</dbReference>
<dbReference type="InterPro" id="IPR036736">
    <property type="entry name" value="ACP-like_sf"/>
</dbReference>